<dbReference type="PROSITE" id="PS50801">
    <property type="entry name" value="STAS"/>
    <property type="match status" value="1"/>
</dbReference>
<dbReference type="AlphaFoldDB" id="A0A1I3SR53"/>
<name>A0A1I3SR53_9PLAN</name>
<dbReference type="Gene3D" id="3.30.750.24">
    <property type="entry name" value="STAS domain"/>
    <property type="match status" value="1"/>
</dbReference>
<organism evidence="2 3">
    <name type="scientific">Planctomicrobium piriforme</name>
    <dbReference type="NCBI Taxonomy" id="1576369"/>
    <lineage>
        <taxon>Bacteria</taxon>
        <taxon>Pseudomonadati</taxon>
        <taxon>Planctomycetota</taxon>
        <taxon>Planctomycetia</taxon>
        <taxon>Planctomycetales</taxon>
        <taxon>Planctomycetaceae</taxon>
        <taxon>Planctomicrobium</taxon>
    </lineage>
</organism>
<gene>
    <name evidence="2" type="ORF">SAMN05421753_1259</name>
</gene>
<evidence type="ECO:0000313" key="3">
    <source>
        <dbReference type="Proteomes" id="UP000199518"/>
    </source>
</evidence>
<dbReference type="GO" id="GO:0043856">
    <property type="term" value="F:anti-sigma factor antagonist activity"/>
    <property type="evidence" value="ECO:0007669"/>
    <property type="project" value="TreeGrafter"/>
</dbReference>
<dbReference type="PANTHER" id="PTHR33495:SF2">
    <property type="entry name" value="ANTI-SIGMA FACTOR ANTAGONIST TM_1081-RELATED"/>
    <property type="match status" value="1"/>
</dbReference>
<dbReference type="Pfam" id="PF01740">
    <property type="entry name" value="STAS"/>
    <property type="match status" value="1"/>
</dbReference>
<dbReference type="InterPro" id="IPR002645">
    <property type="entry name" value="STAS_dom"/>
</dbReference>
<reference evidence="3" key="1">
    <citation type="submission" date="2016-10" db="EMBL/GenBank/DDBJ databases">
        <authorList>
            <person name="Varghese N."/>
            <person name="Submissions S."/>
        </authorList>
    </citation>
    <scope>NUCLEOTIDE SEQUENCE [LARGE SCALE GENOMIC DNA]</scope>
    <source>
        <strain evidence="3">DSM 26348</strain>
    </source>
</reference>
<dbReference type="EMBL" id="FOQD01000025">
    <property type="protein sequence ID" value="SFJ59927.1"/>
    <property type="molecule type" value="Genomic_DNA"/>
</dbReference>
<dbReference type="Proteomes" id="UP000199518">
    <property type="component" value="Unassembled WGS sequence"/>
</dbReference>
<dbReference type="SUPFAM" id="SSF52091">
    <property type="entry name" value="SpoIIaa-like"/>
    <property type="match status" value="1"/>
</dbReference>
<sequence>MQTTLDRRVALDQIYGVTVISFVGSSVALHGDLVQAISGPLLETAADEHPRILLDLKSVEFFNSSFIELLFRIWNRIRGKESAQFALCNVHPYCREVLDVTNLTTVWKLFPTRDDALNAMQSEQLATVEH</sequence>
<dbReference type="STRING" id="1576369.SAMN05421753_1259"/>
<dbReference type="PANTHER" id="PTHR33495">
    <property type="entry name" value="ANTI-SIGMA FACTOR ANTAGONIST TM_1081-RELATED-RELATED"/>
    <property type="match status" value="1"/>
</dbReference>
<dbReference type="OrthoDB" id="280386at2"/>
<protein>
    <submittedName>
        <fullName evidence="2">Anti-anti-sigma factor</fullName>
    </submittedName>
</protein>
<dbReference type="InterPro" id="IPR036513">
    <property type="entry name" value="STAS_dom_sf"/>
</dbReference>
<accession>A0A1I3SR53</accession>
<evidence type="ECO:0000313" key="2">
    <source>
        <dbReference type="EMBL" id="SFJ59927.1"/>
    </source>
</evidence>
<dbReference type="RefSeq" id="WP_092056764.1">
    <property type="nucleotide sequence ID" value="NZ_FOQD01000025.1"/>
</dbReference>
<dbReference type="CDD" id="cd07043">
    <property type="entry name" value="STAS_anti-anti-sigma_factors"/>
    <property type="match status" value="1"/>
</dbReference>
<keyword evidence="3" id="KW-1185">Reference proteome</keyword>
<feature type="domain" description="STAS" evidence="1">
    <location>
        <begin position="1"/>
        <end position="120"/>
    </location>
</feature>
<proteinExistence type="predicted"/>
<evidence type="ECO:0000259" key="1">
    <source>
        <dbReference type="PROSITE" id="PS50801"/>
    </source>
</evidence>